<dbReference type="GO" id="GO:0005634">
    <property type="term" value="C:nucleus"/>
    <property type="evidence" value="ECO:0007669"/>
    <property type="project" value="TreeGrafter"/>
</dbReference>
<accession>A0AAV9HA18</accession>
<proteinExistence type="inferred from homology"/>
<dbReference type="InterPro" id="IPR036397">
    <property type="entry name" value="RNaseH_sf"/>
</dbReference>
<dbReference type="EMBL" id="MU865913">
    <property type="protein sequence ID" value="KAK4455931.1"/>
    <property type="molecule type" value="Genomic_DNA"/>
</dbReference>
<evidence type="ECO:0000256" key="1">
    <source>
        <dbReference type="ARBA" id="ARBA00008372"/>
    </source>
</evidence>
<dbReference type="Proteomes" id="UP001321760">
    <property type="component" value="Unassembled WGS sequence"/>
</dbReference>
<dbReference type="PANTHER" id="PTHR15092:SF22">
    <property type="entry name" value="POLY(A)-SPECIFIC RIBONUCLEASE PNLDC1"/>
    <property type="match status" value="1"/>
</dbReference>
<keyword evidence="4" id="KW-1185">Reference proteome</keyword>
<dbReference type="GO" id="GO:0000175">
    <property type="term" value="F:3'-5'-RNA exonuclease activity"/>
    <property type="evidence" value="ECO:0007669"/>
    <property type="project" value="TreeGrafter"/>
</dbReference>
<dbReference type="GO" id="GO:0000289">
    <property type="term" value="P:nuclear-transcribed mRNA poly(A) tail shortening"/>
    <property type="evidence" value="ECO:0007669"/>
    <property type="project" value="TreeGrafter"/>
</dbReference>
<protein>
    <submittedName>
        <fullName evidence="3">Ribonuclease H-like domain-containing protein</fullName>
    </submittedName>
</protein>
<dbReference type="AlphaFoldDB" id="A0AAV9HA18"/>
<dbReference type="InterPro" id="IPR012337">
    <property type="entry name" value="RNaseH-like_sf"/>
</dbReference>
<evidence type="ECO:0000313" key="4">
    <source>
        <dbReference type="Proteomes" id="UP001321760"/>
    </source>
</evidence>
<dbReference type="Gene3D" id="3.30.420.10">
    <property type="entry name" value="Ribonuclease H-like superfamily/Ribonuclease H"/>
    <property type="match status" value="2"/>
</dbReference>
<dbReference type="PANTHER" id="PTHR15092">
    <property type="entry name" value="POLY A -SPECIFIC RIBONUCLEASE/TARGET OF EGR1, MEMBER 1"/>
    <property type="match status" value="1"/>
</dbReference>
<dbReference type="InterPro" id="IPR006941">
    <property type="entry name" value="RNase_CAF1"/>
</dbReference>
<dbReference type="GO" id="GO:0003723">
    <property type="term" value="F:RNA binding"/>
    <property type="evidence" value="ECO:0007669"/>
    <property type="project" value="TreeGrafter"/>
</dbReference>
<dbReference type="GO" id="GO:1990431">
    <property type="term" value="P:priRNA 3'-end processing"/>
    <property type="evidence" value="ECO:0007669"/>
    <property type="project" value="TreeGrafter"/>
</dbReference>
<evidence type="ECO:0000256" key="2">
    <source>
        <dbReference type="SAM" id="MobiDB-lite"/>
    </source>
</evidence>
<comment type="similarity">
    <text evidence="1">Belongs to the CAF1 family.</text>
</comment>
<gene>
    <name evidence="3" type="ORF">QBC34DRAFT_419699</name>
</gene>
<dbReference type="Pfam" id="PF04857">
    <property type="entry name" value="CAF1"/>
    <property type="match status" value="1"/>
</dbReference>
<dbReference type="GO" id="GO:1990432">
    <property type="term" value="P:siRNA 3'-end processing"/>
    <property type="evidence" value="ECO:0007669"/>
    <property type="project" value="TreeGrafter"/>
</dbReference>
<comment type="caution">
    <text evidence="3">The sequence shown here is derived from an EMBL/GenBank/DDBJ whole genome shotgun (WGS) entry which is preliminary data.</text>
</comment>
<reference evidence="3" key="2">
    <citation type="submission" date="2023-05" db="EMBL/GenBank/DDBJ databases">
        <authorList>
            <consortium name="Lawrence Berkeley National Laboratory"/>
            <person name="Steindorff A."/>
            <person name="Hensen N."/>
            <person name="Bonometti L."/>
            <person name="Westerberg I."/>
            <person name="Brannstrom I.O."/>
            <person name="Guillou S."/>
            <person name="Cros-Aarteil S."/>
            <person name="Calhoun S."/>
            <person name="Haridas S."/>
            <person name="Kuo A."/>
            <person name="Mondo S."/>
            <person name="Pangilinan J."/>
            <person name="Riley R."/>
            <person name="Labutti K."/>
            <person name="Andreopoulos B."/>
            <person name="Lipzen A."/>
            <person name="Chen C."/>
            <person name="Yanf M."/>
            <person name="Daum C."/>
            <person name="Ng V."/>
            <person name="Clum A."/>
            <person name="Ohm R."/>
            <person name="Martin F."/>
            <person name="Silar P."/>
            <person name="Natvig D."/>
            <person name="Lalanne C."/>
            <person name="Gautier V."/>
            <person name="Ament-Velasquez S.L."/>
            <person name="Kruys A."/>
            <person name="Hutchinson M.I."/>
            <person name="Powell A.J."/>
            <person name="Barry K."/>
            <person name="Miller A.N."/>
            <person name="Grigoriev I.V."/>
            <person name="Debuchy R."/>
            <person name="Gladieux P."/>
            <person name="Thoren M.H."/>
            <person name="Johannesson H."/>
        </authorList>
    </citation>
    <scope>NUCLEOTIDE SEQUENCE</scope>
    <source>
        <strain evidence="3">PSN243</strain>
    </source>
</reference>
<name>A0AAV9HA18_9PEZI</name>
<feature type="region of interest" description="Disordered" evidence="2">
    <location>
        <begin position="163"/>
        <end position="182"/>
    </location>
</feature>
<sequence length="472" mass="52378">MERQVLNVDQSNFWPMFPAIIEAISYSEFVSFDLDMTGVKTRTDGWTESHKQQTYQQAKAAAQIFNILQVGISCAFYDEDKRVSFSSNALIFSQSNGFSLERAFAAGIPYLSRTEAGVAQGLYSQSLEVTGRNTGPHGRGLGARAGIRAPSWRRIIHPPSPLTFCDNDKPEPTDSRTCPDSHYPRKPCKDVVEMTAFRYVVEAILGSDFADEIHAQIFCNPEASESALDKARSGLKAAETGLKNCRPLIVGHNPLFDLCFLHETFIGRLAGDIKSFAGQIHKLLPRLVDTKHLDIRPGHGRSKFPKALPKLQVEAVPKTLPATNDNRDYQNAHQAGFDSFMTMVVFLKASAEMAKVEVDLRCRRQEEGAEESSSPTSATDAFAKLNLFGPKCIGNDIAPSLTAASNERVIGKEDEEKVVERPIAGWETKLWAKYANKIRMGSKAVLNLEGTSVEEDGVRRQRGERRMWMSSL</sequence>
<organism evidence="3 4">
    <name type="scientific">Podospora aff. communis PSN243</name>
    <dbReference type="NCBI Taxonomy" id="3040156"/>
    <lineage>
        <taxon>Eukaryota</taxon>
        <taxon>Fungi</taxon>
        <taxon>Dikarya</taxon>
        <taxon>Ascomycota</taxon>
        <taxon>Pezizomycotina</taxon>
        <taxon>Sordariomycetes</taxon>
        <taxon>Sordariomycetidae</taxon>
        <taxon>Sordariales</taxon>
        <taxon>Podosporaceae</taxon>
        <taxon>Podospora</taxon>
    </lineage>
</organism>
<reference evidence="3" key="1">
    <citation type="journal article" date="2023" name="Mol. Phylogenet. Evol.">
        <title>Genome-scale phylogeny and comparative genomics of the fungal order Sordariales.</title>
        <authorList>
            <person name="Hensen N."/>
            <person name="Bonometti L."/>
            <person name="Westerberg I."/>
            <person name="Brannstrom I.O."/>
            <person name="Guillou S."/>
            <person name="Cros-Aarteil S."/>
            <person name="Calhoun S."/>
            <person name="Haridas S."/>
            <person name="Kuo A."/>
            <person name="Mondo S."/>
            <person name="Pangilinan J."/>
            <person name="Riley R."/>
            <person name="LaButti K."/>
            <person name="Andreopoulos B."/>
            <person name="Lipzen A."/>
            <person name="Chen C."/>
            <person name="Yan M."/>
            <person name="Daum C."/>
            <person name="Ng V."/>
            <person name="Clum A."/>
            <person name="Steindorff A."/>
            <person name="Ohm R.A."/>
            <person name="Martin F."/>
            <person name="Silar P."/>
            <person name="Natvig D.O."/>
            <person name="Lalanne C."/>
            <person name="Gautier V."/>
            <person name="Ament-Velasquez S.L."/>
            <person name="Kruys A."/>
            <person name="Hutchinson M.I."/>
            <person name="Powell A.J."/>
            <person name="Barry K."/>
            <person name="Miller A.N."/>
            <person name="Grigoriev I.V."/>
            <person name="Debuchy R."/>
            <person name="Gladieux P."/>
            <person name="Hiltunen Thoren M."/>
            <person name="Johannesson H."/>
        </authorList>
    </citation>
    <scope>NUCLEOTIDE SEQUENCE</scope>
    <source>
        <strain evidence="3">PSN243</strain>
    </source>
</reference>
<feature type="compositionally biased region" description="Basic and acidic residues" evidence="2">
    <location>
        <begin position="166"/>
        <end position="182"/>
    </location>
</feature>
<dbReference type="InterPro" id="IPR051181">
    <property type="entry name" value="CAF1_poly(A)_ribonucleases"/>
</dbReference>
<dbReference type="SUPFAM" id="SSF53098">
    <property type="entry name" value="Ribonuclease H-like"/>
    <property type="match status" value="1"/>
</dbReference>
<evidence type="ECO:0000313" key="3">
    <source>
        <dbReference type="EMBL" id="KAK4455931.1"/>
    </source>
</evidence>